<dbReference type="Proteomes" id="UP001153712">
    <property type="component" value="Chromosome 12"/>
</dbReference>
<evidence type="ECO:0000256" key="10">
    <source>
        <dbReference type="ARBA" id="ARBA00022806"/>
    </source>
</evidence>
<dbReference type="InterPro" id="IPR001650">
    <property type="entry name" value="Helicase_C-like"/>
</dbReference>
<dbReference type="GO" id="GO:0005737">
    <property type="term" value="C:cytoplasm"/>
    <property type="evidence" value="ECO:0007669"/>
    <property type="project" value="UniProtKB-SubCell"/>
</dbReference>
<dbReference type="Gene3D" id="2.30.30.140">
    <property type="match status" value="1"/>
</dbReference>
<name>A0A9N9TM67_PHYSR</name>
<dbReference type="GO" id="GO:0016787">
    <property type="term" value="F:hydrolase activity"/>
    <property type="evidence" value="ECO:0007669"/>
    <property type="project" value="UniProtKB-KW"/>
</dbReference>
<keyword evidence="5" id="KW-0217">Developmental protein</keyword>
<dbReference type="GO" id="GO:0007283">
    <property type="term" value="P:spermatogenesis"/>
    <property type="evidence" value="ECO:0007669"/>
    <property type="project" value="UniProtKB-KW"/>
</dbReference>
<dbReference type="SUPFAM" id="SSF50199">
    <property type="entry name" value="Staphylococcal nuclease"/>
    <property type="match status" value="1"/>
</dbReference>
<dbReference type="SMART" id="SM00847">
    <property type="entry name" value="HA2"/>
    <property type="match status" value="1"/>
</dbReference>
<evidence type="ECO:0000256" key="3">
    <source>
        <dbReference type="ARBA" id="ARBA00012552"/>
    </source>
</evidence>
<organism evidence="19 20">
    <name type="scientific">Phyllotreta striolata</name>
    <name type="common">Striped flea beetle</name>
    <name type="synonym">Crioceris striolata</name>
    <dbReference type="NCBI Taxonomy" id="444603"/>
    <lineage>
        <taxon>Eukaryota</taxon>
        <taxon>Metazoa</taxon>
        <taxon>Ecdysozoa</taxon>
        <taxon>Arthropoda</taxon>
        <taxon>Hexapoda</taxon>
        <taxon>Insecta</taxon>
        <taxon>Pterygota</taxon>
        <taxon>Neoptera</taxon>
        <taxon>Endopterygota</taxon>
        <taxon>Coleoptera</taxon>
        <taxon>Polyphaga</taxon>
        <taxon>Cucujiformia</taxon>
        <taxon>Chrysomeloidea</taxon>
        <taxon>Chrysomelidae</taxon>
        <taxon>Galerucinae</taxon>
        <taxon>Alticini</taxon>
        <taxon>Phyllotreta</taxon>
    </lineage>
</organism>
<evidence type="ECO:0000256" key="12">
    <source>
        <dbReference type="ARBA" id="ARBA00022871"/>
    </source>
</evidence>
<dbReference type="OrthoDB" id="66977at2759"/>
<feature type="domain" description="Helicase C-terminal" evidence="18">
    <location>
        <begin position="339"/>
        <end position="522"/>
    </location>
</feature>
<keyword evidence="14" id="KW-0469">Meiosis</keyword>
<dbReference type="PROSITE" id="PS51194">
    <property type="entry name" value="HELICASE_CTER"/>
    <property type="match status" value="1"/>
</dbReference>
<dbReference type="GO" id="GO:0030154">
    <property type="term" value="P:cell differentiation"/>
    <property type="evidence" value="ECO:0007669"/>
    <property type="project" value="UniProtKB-KW"/>
</dbReference>
<evidence type="ECO:0000256" key="13">
    <source>
        <dbReference type="ARBA" id="ARBA00023158"/>
    </source>
</evidence>
<dbReference type="SUPFAM" id="SSF52540">
    <property type="entry name" value="P-loop containing nucleoside triphosphate hydrolases"/>
    <property type="match status" value="1"/>
</dbReference>
<dbReference type="SMART" id="SM00487">
    <property type="entry name" value="DEXDc"/>
    <property type="match status" value="1"/>
</dbReference>
<dbReference type="GO" id="GO:0031047">
    <property type="term" value="P:regulatory ncRNA-mediated gene silencing"/>
    <property type="evidence" value="ECO:0007669"/>
    <property type="project" value="UniProtKB-KW"/>
</dbReference>
<dbReference type="EC" id="3.6.4.13" evidence="3"/>
<keyword evidence="11" id="KW-0067">ATP-binding</keyword>
<evidence type="ECO:0000259" key="17">
    <source>
        <dbReference type="PROSITE" id="PS51192"/>
    </source>
</evidence>
<dbReference type="Pfam" id="PF00270">
    <property type="entry name" value="DEAD"/>
    <property type="match status" value="1"/>
</dbReference>
<dbReference type="InterPro" id="IPR011545">
    <property type="entry name" value="DEAD/DEAH_box_helicase_dom"/>
</dbReference>
<proteinExistence type="inferred from homology"/>
<accession>A0A9N9TM67</accession>
<dbReference type="GO" id="GO:0003724">
    <property type="term" value="F:RNA helicase activity"/>
    <property type="evidence" value="ECO:0007669"/>
    <property type="project" value="UniProtKB-EC"/>
</dbReference>
<keyword evidence="8" id="KW-0221">Differentiation</keyword>
<keyword evidence="10" id="KW-0347">Helicase</keyword>
<keyword evidence="12" id="KW-0744">Spermatogenesis</keyword>
<dbReference type="SMART" id="SM00333">
    <property type="entry name" value="TUDOR"/>
    <property type="match status" value="1"/>
</dbReference>
<dbReference type="PROSITE" id="PS51192">
    <property type="entry name" value="HELICASE_ATP_BIND_1"/>
    <property type="match status" value="1"/>
</dbReference>
<sequence length="1444" mass="165571">MNELMNTYYKKTVVPIGEVYGVQGTDYTNDFSSSEEEDNCNYGNTYEQNYVAEEMQKYASTSKEIRSAMTEVEGVEGMDYRNNPLNVYSTYNFSTTAVKKELPIDSFRKKILDLVEINNVVIIQGPTGCGKTTQVPQFIVDQQRERNEYCNIAVTQPRKIATINVAKRVCEERGWSLGTVCGYQVGLEKRISPDMILTYMTTGVLLQKLIKSKSLQQFTHIIVDEIHERNQELDFLLLLIRRFLNTNSIRTKVILMSATIVAEEFAYYYRSHTMDKVYPAPVIHITKENQYTKTIFYLDHLQSAMGHTHVSVPELDIDQPIITESIWKIFTYLITVFYKLDPIDLATNQPLIGSVLVFLPGIHEIEEANKHLREHEAKMREEAGQKDAAPIQWDIVPLHSSLPTDDLAKAFRPAKPGHRKIILSTNIAESSITVPDTYFVIDFCMTKVLTVDPATKFMSLKLEWASHVNCDQRAGRVGRIGDGRIYRLVPKIFYQRKMQSKSIPEILRAPLERVVLQSKMLELNETPQQILALAMNPPNLNNIRNTILSLKEMGGLLLTCRKKYTPADGDLTFLGVIMANLPIDIHLSKLIALGHLFGCLDETIIIAAGCSIQNIFSIPFQERFSAYRKLLLWGDGSFSDLIALLNLYRVWQACKRDNKFDSSDSERRWCRTNFVSLKGLREWSMLVDEITQRLERIKVKNLPRQRHLQHDEGPLILKIITAGAFYPNFFIRIPKSDTTEKDAVKIVAGRSPYNTVYLTGMDHTQPGPLYIRAIKALLANDNDIETGMSVGFDGSSKIYVEFKRSTEHHTLSVDGRQLIADTITGRIPKEVYEAVRKRQLQYRMELKLLPNKEAWKFANDNGLKMENSLVPSNELFPSASTFQEQNCYSECDYSPMPTLDTQWIELKITEFVDAGHFWANRLECETHLARLEEIMNKTYLHSVVSLEKKIQTNKLYAARFNEDGMFYRCEVRFKDNLFARVLFVDYGNMQQVPLGEIYELPDRSEFKMPPMALECVLYGIQPAPKHNPKGIWSERCNEHCKQQTMNILLYGNVHSVVDNIVYVILYKQDPNLRIGVKSINQMMIEQGYAQRAEGSFLCVEDHNKRMVVNNSENPVREAVRLSYDNRVRNYEDFEAPKLSKNHVTVNLKGPFSPLEMTVYGCMASSSSKSVSIESSSINTVLLDNQPQDYHSRLLVAGYVSQTAEGGRLKLRQTTLMPNVRGLPMVLALLFCPTMRPALTADGTGVASILCGLGYDKFTNRAYYASHDLVLELDTELTEDEINKINRVRYYLNRGMKAMEEISYDRAGENEILKIQQTLKKELVELIYIERVPTERRYAKHPNDWAKINYSTMELKPNVSNDNDVWPLLWFVKLAENKDPLGVQVNLAAMDDMMRGVLPYQEITCKLCNEDLCFVSDIRRHIMTKEHIERVAIFSHDLNILNQEE</sequence>
<comment type="subcellular location">
    <subcellularLocation>
        <location evidence="1">Cytoplasm</location>
    </subcellularLocation>
</comment>
<evidence type="ECO:0000256" key="7">
    <source>
        <dbReference type="ARBA" id="ARBA00022741"/>
    </source>
</evidence>
<evidence type="ECO:0000259" key="16">
    <source>
        <dbReference type="PROSITE" id="PS50304"/>
    </source>
</evidence>
<reference evidence="19" key="1">
    <citation type="submission" date="2022-01" db="EMBL/GenBank/DDBJ databases">
        <authorList>
            <person name="King R."/>
        </authorList>
    </citation>
    <scope>NUCLEOTIDE SEQUENCE</scope>
</reference>
<evidence type="ECO:0000256" key="11">
    <source>
        <dbReference type="ARBA" id="ARBA00022840"/>
    </source>
</evidence>
<evidence type="ECO:0000256" key="8">
    <source>
        <dbReference type="ARBA" id="ARBA00022782"/>
    </source>
</evidence>
<keyword evidence="9" id="KW-0378">Hydrolase</keyword>
<dbReference type="InterPro" id="IPR027417">
    <property type="entry name" value="P-loop_NTPase"/>
</dbReference>
<dbReference type="PROSITE" id="PS50304">
    <property type="entry name" value="TUDOR"/>
    <property type="match status" value="1"/>
</dbReference>
<evidence type="ECO:0000256" key="1">
    <source>
        <dbReference type="ARBA" id="ARBA00004496"/>
    </source>
</evidence>
<dbReference type="SUPFAM" id="SSF63748">
    <property type="entry name" value="Tudor/PWWP/MBT"/>
    <property type="match status" value="1"/>
</dbReference>
<evidence type="ECO:0000313" key="19">
    <source>
        <dbReference type="EMBL" id="CAG9856543.1"/>
    </source>
</evidence>
<protein>
    <recommendedName>
        <fullName evidence="4">Probable ATP-dependent RNA helicase spindle-E</fullName>
        <ecNumber evidence="3">3.6.4.13</ecNumber>
    </recommendedName>
</protein>
<dbReference type="PANTHER" id="PTHR18934">
    <property type="entry name" value="ATP-DEPENDENT RNA HELICASE"/>
    <property type="match status" value="1"/>
</dbReference>
<comment type="catalytic activity">
    <reaction evidence="15">
        <text>ATP + H2O = ADP + phosphate + H(+)</text>
        <dbReference type="Rhea" id="RHEA:13065"/>
        <dbReference type="ChEBI" id="CHEBI:15377"/>
        <dbReference type="ChEBI" id="CHEBI:15378"/>
        <dbReference type="ChEBI" id="CHEBI:30616"/>
        <dbReference type="ChEBI" id="CHEBI:43474"/>
        <dbReference type="ChEBI" id="CHEBI:456216"/>
        <dbReference type="EC" id="3.6.4.13"/>
    </reaction>
</comment>
<evidence type="ECO:0000256" key="9">
    <source>
        <dbReference type="ARBA" id="ARBA00022801"/>
    </source>
</evidence>
<keyword evidence="7" id="KW-0547">Nucleotide-binding</keyword>
<evidence type="ECO:0000256" key="6">
    <source>
        <dbReference type="ARBA" id="ARBA00022490"/>
    </source>
</evidence>
<dbReference type="Pfam" id="PF00567">
    <property type="entry name" value="TUDOR"/>
    <property type="match status" value="1"/>
</dbReference>
<dbReference type="InterPro" id="IPR002999">
    <property type="entry name" value="Tudor"/>
</dbReference>
<comment type="similarity">
    <text evidence="2">Belongs to the DEAD box helicase family. DEAH subfamily.</text>
</comment>
<dbReference type="SMART" id="SM00490">
    <property type="entry name" value="HELICc"/>
    <property type="match status" value="1"/>
</dbReference>
<feature type="domain" description="Helicase ATP-binding" evidence="17">
    <location>
        <begin position="112"/>
        <end position="278"/>
    </location>
</feature>
<dbReference type="CDD" id="cd18791">
    <property type="entry name" value="SF2_C_RHA"/>
    <property type="match status" value="1"/>
</dbReference>
<evidence type="ECO:0000256" key="2">
    <source>
        <dbReference type="ARBA" id="ARBA00008792"/>
    </source>
</evidence>
<dbReference type="Pfam" id="PF00271">
    <property type="entry name" value="Helicase_C"/>
    <property type="match status" value="1"/>
</dbReference>
<feature type="domain" description="Tudor" evidence="16">
    <location>
        <begin position="949"/>
        <end position="1007"/>
    </location>
</feature>
<gene>
    <name evidence="19" type="ORF">PHYEVI_LOCUS2963</name>
</gene>
<evidence type="ECO:0000256" key="15">
    <source>
        <dbReference type="ARBA" id="ARBA00047984"/>
    </source>
</evidence>
<dbReference type="GO" id="GO:0051321">
    <property type="term" value="P:meiotic cell cycle"/>
    <property type="evidence" value="ECO:0007669"/>
    <property type="project" value="UniProtKB-KW"/>
</dbReference>
<evidence type="ECO:0000313" key="20">
    <source>
        <dbReference type="Proteomes" id="UP001153712"/>
    </source>
</evidence>
<dbReference type="GO" id="GO:0005524">
    <property type="term" value="F:ATP binding"/>
    <property type="evidence" value="ECO:0007669"/>
    <property type="project" value="UniProtKB-KW"/>
</dbReference>
<dbReference type="GO" id="GO:0003723">
    <property type="term" value="F:RNA binding"/>
    <property type="evidence" value="ECO:0007669"/>
    <property type="project" value="TreeGrafter"/>
</dbReference>
<dbReference type="InterPro" id="IPR014001">
    <property type="entry name" value="Helicase_ATP-bd"/>
</dbReference>
<keyword evidence="20" id="KW-1185">Reference proteome</keyword>
<evidence type="ECO:0000256" key="4">
    <source>
        <dbReference type="ARBA" id="ARBA00013352"/>
    </source>
</evidence>
<dbReference type="EMBL" id="OU900105">
    <property type="protein sequence ID" value="CAG9856543.1"/>
    <property type="molecule type" value="Genomic_DNA"/>
</dbReference>
<dbReference type="InterPro" id="IPR007502">
    <property type="entry name" value="Helicase-assoc_dom"/>
</dbReference>
<dbReference type="InterPro" id="IPR035437">
    <property type="entry name" value="SNase_OB-fold_sf"/>
</dbReference>
<evidence type="ECO:0000256" key="14">
    <source>
        <dbReference type="ARBA" id="ARBA00023254"/>
    </source>
</evidence>
<dbReference type="PANTHER" id="PTHR18934:SF113">
    <property type="entry name" value="ATP-DEPENDENT RNA HELICASE TDRD9"/>
    <property type="match status" value="1"/>
</dbReference>
<keyword evidence="6" id="KW-0963">Cytoplasm</keyword>
<keyword evidence="13" id="KW-0943">RNA-mediated gene silencing</keyword>
<evidence type="ECO:0000259" key="18">
    <source>
        <dbReference type="PROSITE" id="PS51194"/>
    </source>
</evidence>
<evidence type="ECO:0000256" key="5">
    <source>
        <dbReference type="ARBA" id="ARBA00022473"/>
    </source>
</evidence>
<dbReference type="Gene3D" id="1.20.120.1080">
    <property type="match status" value="1"/>
</dbReference>
<dbReference type="Gene3D" id="3.40.50.300">
    <property type="entry name" value="P-loop containing nucleotide triphosphate hydrolases"/>
    <property type="match status" value="2"/>
</dbReference>
<dbReference type="Pfam" id="PF21010">
    <property type="entry name" value="HA2_C"/>
    <property type="match status" value="1"/>
</dbReference>
<dbReference type="Gene3D" id="2.40.50.90">
    <property type="match status" value="1"/>
</dbReference>